<dbReference type="RefSeq" id="WP_014698663.1">
    <property type="nucleotide sequence ID" value="NC_017845.1"/>
</dbReference>
<evidence type="ECO:0000313" key="1">
    <source>
        <dbReference type="EMBL" id="AFI88675.1"/>
    </source>
</evidence>
<dbReference type="AlphaFoldDB" id="A0A0H3I494"/>
<dbReference type="EMBL" id="CP003415">
    <property type="protein sequence ID" value="AFI88675.1"/>
    <property type="molecule type" value="Genomic_DNA"/>
</dbReference>
<reference evidence="1 3" key="1">
    <citation type="journal article" date="2012" name="J. Bacteriol.">
        <title>Genome sequence of Pectobacterium sp. strain SCC3193.</title>
        <authorList>
            <person name="Koskinen J.P."/>
            <person name="Laine P."/>
            <person name="Niemi O."/>
            <person name="Nykyri J."/>
            <person name="Harjunpaa H."/>
            <person name="Auvinen P."/>
            <person name="Paulin L."/>
            <person name="Pirhonen M."/>
            <person name="Palva T."/>
            <person name="Holm L."/>
        </authorList>
    </citation>
    <scope>NUCLEOTIDE SEQUENCE [LARGE SCALE GENOMIC DNA]</scope>
    <source>
        <strain evidence="1 3">SCC3193</strain>
    </source>
</reference>
<dbReference type="Proteomes" id="UP001194579">
    <property type="component" value="Unassembled WGS sequence"/>
</dbReference>
<accession>A0A0H3I494</accession>
<organism evidence="1 3">
    <name type="scientific">Pectobacterium parmentieri</name>
    <dbReference type="NCBI Taxonomy" id="1905730"/>
    <lineage>
        <taxon>Bacteria</taxon>
        <taxon>Pseudomonadati</taxon>
        <taxon>Pseudomonadota</taxon>
        <taxon>Gammaproteobacteria</taxon>
        <taxon>Enterobacterales</taxon>
        <taxon>Pectobacteriaceae</taxon>
        <taxon>Pectobacterium</taxon>
    </lineage>
</organism>
<dbReference type="STRING" id="1905730.W5S_0549"/>
<protein>
    <submittedName>
        <fullName evidence="1">Uncharacterized protein</fullName>
    </submittedName>
</protein>
<reference evidence="2" key="4">
    <citation type="submission" date="2024-05" db="EMBL/GenBank/DDBJ databases">
        <title>Identification of Pectobacterium versatile causing blackleg of potato from New York State with a whole genome sequencing approach.</title>
        <authorList>
            <person name="Ma X."/>
            <person name="Swingle B."/>
        </authorList>
    </citation>
    <scope>NUCLEOTIDE SEQUENCE</scope>
    <source>
        <strain evidence="2">NY1588A</strain>
    </source>
</reference>
<reference evidence="4" key="3">
    <citation type="submission" date="2023-07" db="EMBL/GenBank/DDBJ databases">
        <title>Identification of Pectobacterium versatile causing blackleg of potato from New York State with a whole genome sequencing approach.</title>
        <authorList>
            <person name="Ma X."/>
            <person name="Swingle B."/>
        </authorList>
    </citation>
    <scope>NUCLEOTIDE SEQUENCE [LARGE SCALE GENOMIC DNA]</scope>
    <source>
        <strain evidence="4">NY1588A</strain>
    </source>
</reference>
<dbReference type="eggNOG" id="ENOG5031HVV">
    <property type="taxonomic scope" value="Bacteria"/>
</dbReference>
<dbReference type="KEGG" id="pec:W5S_0549"/>
<keyword evidence="4" id="KW-1185">Reference proteome</keyword>
<sequence>MQTDYLDKLESYYRESEKMDLLWRNHDDFFQLLLFSLDMDFSLSKKTSQHEYAKYFISYTSVFLVKNVLDLELIEKKTGSKIGIFMNLFFNNNLVPNELIKKIIYKSDFIGGIDGYSEWIEYPLMLAARSTISFSEKKDIKLNDLIPSSFSISNYLKEYLLSWAYEEGKLSTDAEIYFKINFDKKYKIISSILENK</sequence>
<evidence type="ECO:0000313" key="2">
    <source>
        <dbReference type="EMBL" id="MBI0557523.1"/>
    </source>
</evidence>
<dbReference type="Proteomes" id="UP000008044">
    <property type="component" value="Chromosome"/>
</dbReference>
<dbReference type="EMBL" id="WABS01000140">
    <property type="protein sequence ID" value="MBI0557523.1"/>
    <property type="molecule type" value="Genomic_DNA"/>
</dbReference>
<reference evidence="1" key="2">
    <citation type="submission" date="2012-03" db="EMBL/GenBank/DDBJ databases">
        <authorList>
            <person name="Koskinen P."/>
            <person name="Laine P."/>
            <person name="Niemi O."/>
            <person name="Nykyri J."/>
            <person name="Harjunpaa H."/>
            <person name="Auvinen P."/>
            <person name="Paulin L."/>
            <person name="Pirhonen M."/>
            <person name="Palva T."/>
            <person name="Holm L."/>
        </authorList>
    </citation>
    <scope>NUCLEOTIDE SEQUENCE</scope>
    <source>
        <strain evidence="1">SCC3193</strain>
    </source>
</reference>
<gene>
    <name evidence="1" type="ordered locus">W5S_0549</name>
    <name evidence="2" type="ORF">F6Q06_24225</name>
</gene>
<evidence type="ECO:0000313" key="4">
    <source>
        <dbReference type="Proteomes" id="UP001194579"/>
    </source>
</evidence>
<evidence type="ECO:0000313" key="3">
    <source>
        <dbReference type="Proteomes" id="UP000008044"/>
    </source>
</evidence>
<name>A0A0H3I494_PECPM</name>
<dbReference type="HOGENOM" id="CLU_1389067_0_0_6"/>
<proteinExistence type="predicted"/>